<dbReference type="RefSeq" id="WP_048851527.1">
    <property type="nucleotide sequence ID" value="NZ_BANI01000102.1"/>
</dbReference>
<name>A0A0D6Q1L4_KOMEU</name>
<dbReference type="InterPro" id="IPR050833">
    <property type="entry name" value="Poly_Biosynth_Transport"/>
</dbReference>
<comment type="caution">
    <text evidence="7">The sequence shown here is derived from an EMBL/GenBank/DDBJ whole genome shotgun (WGS) entry which is preliminary data.</text>
</comment>
<dbReference type="PANTHER" id="PTHR30250:SF31">
    <property type="entry name" value="INNER MEMBRANE PROTEIN YGHQ"/>
    <property type="match status" value="1"/>
</dbReference>
<evidence type="ECO:0000256" key="3">
    <source>
        <dbReference type="ARBA" id="ARBA00022692"/>
    </source>
</evidence>
<feature type="transmembrane region" description="Helical" evidence="6">
    <location>
        <begin position="408"/>
        <end position="430"/>
    </location>
</feature>
<gene>
    <name evidence="7" type="ORF">Geu3261_0117_004</name>
</gene>
<dbReference type="Proteomes" id="UP000032675">
    <property type="component" value="Unassembled WGS sequence"/>
</dbReference>
<dbReference type="EMBL" id="BANI01000102">
    <property type="protein sequence ID" value="GAN96860.1"/>
    <property type="molecule type" value="Genomic_DNA"/>
</dbReference>
<reference evidence="7 8" key="1">
    <citation type="submission" date="2012-11" db="EMBL/GenBank/DDBJ databases">
        <title>Whole genome sequence of Gluconacetobacter europaeus NBRC3261.</title>
        <authorList>
            <person name="Azuma Y."/>
            <person name="Higashiura N."/>
            <person name="Hirakawa H."/>
            <person name="Matsushita K."/>
        </authorList>
    </citation>
    <scope>NUCLEOTIDE SEQUENCE [LARGE SCALE GENOMIC DNA]</scope>
    <source>
        <strain evidence="7 8">NBRC 3261</strain>
    </source>
</reference>
<keyword evidence="5 6" id="KW-0472">Membrane</keyword>
<evidence type="ECO:0000256" key="4">
    <source>
        <dbReference type="ARBA" id="ARBA00022989"/>
    </source>
</evidence>
<keyword evidence="3 6" id="KW-0812">Transmembrane</keyword>
<organism evidence="7 8">
    <name type="scientific">Komagataeibacter europaeus NBRC 3261</name>
    <dbReference type="NCBI Taxonomy" id="1234669"/>
    <lineage>
        <taxon>Bacteria</taxon>
        <taxon>Pseudomonadati</taxon>
        <taxon>Pseudomonadota</taxon>
        <taxon>Alphaproteobacteria</taxon>
        <taxon>Acetobacterales</taxon>
        <taxon>Acetobacteraceae</taxon>
        <taxon>Komagataeibacter</taxon>
    </lineage>
</organism>
<keyword evidence="4 6" id="KW-1133">Transmembrane helix</keyword>
<feature type="transmembrane region" description="Helical" evidence="6">
    <location>
        <begin position="99"/>
        <end position="122"/>
    </location>
</feature>
<evidence type="ECO:0000313" key="7">
    <source>
        <dbReference type="EMBL" id="GAN96860.1"/>
    </source>
</evidence>
<evidence type="ECO:0000256" key="6">
    <source>
        <dbReference type="SAM" id="Phobius"/>
    </source>
</evidence>
<evidence type="ECO:0000256" key="1">
    <source>
        <dbReference type="ARBA" id="ARBA00004651"/>
    </source>
</evidence>
<feature type="transmembrane region" description="Helical" evidence="6">
    <location>
        <begin position="42"/>
        <end position="59"/>
    </location>
</feature>
<feature type="transmembrane region" description="Helical" evidence="6">
    <location>
        <begin position="350"/>
        <end position="371"/>
    </location>
</feature>
<keyword evidence="2" id="KW-1003">Cell membrane</keyword>
<feature type="transmembrane region" description="Helical" evidence="6">
    <location>
        <begin position="313"/>
        <end position="338"/>
    </location>
</feature>
<dbReference type="AlphaFoldDB" id="A0A0D6Q1L4"/>
<evidence type="ECO:0008006" key="9">
    <source>
        <dbReference type="Google" id="ProtNLM"/>
    </source>
</evidence>
<evidence type="ECO:0000313" key="8">
    <source>
        <dbReference type="Proteomes" id="UP000032675"/>
    </source>
</evidence>
<protein>
    <recommendedName>
        <fullName evidence="9">Polysaccharide biosynthesis protein</fullName>
    </recommendedName>
</protein>
<accession>A0A0D6Q1L4</accession>
<feature type="transmembrane region" description="Helical" evidence="6">
    <location>
        <begin position="383"/>
        <end position="402"/>
    </location>
</feature>
<dbReference type="GO" id="GO:0005886">
    <property type="term" value="C:plasma membrane"/>
    <property type="evidence" value="ECO:0007669"/>
    <property type="project" value="UniProtKB-SubCell"/>
</dbReference>
<feature type="transmembrane region" description="Helical" evidence="6">
    <location>
        <begin position="185"/>
        <end position="207"/>
    </location>
</feature>
<evidence type="ECO:0000256" key="2">
    <source>
        <dbReference type="ARBA" id="ARBA00022475"/>
    </source>
</evidence>
<feature type="transmembrane region" description="Helical" evidence="6">
    <location>
        <begin position="12"/>
        <end position="36"/>
    </location>
</feature>
<proteinExistence type="predicted"/>
<feature type="transmembrane region" description="Helical" evidence="6">
    <location>
        <begin position="128"/>
        <end position="149"/>
    </location>
</feature>
<dbReference type="PANTHER" id="PTHR30250">
    <property type="entry name" value="PST FAMILY PREDICTED COLANIC ACID TRANSPORTER"/>
    <property type="match status" value="1"/>
</dbReference>
<comment type="subcellular location">
    <subcellularLocation>
        <location evidence="1">Cell membrane</location>
        <topology evidence="1">Multi-pass membrane protein</topology>
    </subcellularLocation>
</comment>
<evidence type="ECO:0000256" key="5">
    <source>
        <dbReference type="ARBA" id="ARBA00023136"/>
    </source>
</evidence>
<sequence length="462" mass="50044">MSTSERDALKRIFGNTGFLIAGRATNAICSFVYIAWAVRALGLSQFGVLMLVTTFGAAVSQATHLLSWQPLLHYGTDPFTNGRQAQFSRVLAFCIRADYISGGVGWLVGTLGVALFGAYMGWPAADQGAAFAYMLTIAFMNTSWSAGVFRLCNSFWLTMLTDLSGALVRTVGSGIGFMYHMGLDYYLLVWSMTQLVMFISSTSLGWLQLRHAGATQRFSLFAPLKAGDAPGIWRFTLSTSCNHLLGSVFNQFGTLLVGGILGPTDAAVYRVSRQIGEGIAKPAQLMMPALYPEFIRLREEQDWYGIKRVTIKLFLMIGGFSILLMGVAMAVGNILLTWMLHVHWHGGRSLIMLMLGSAILGLGVVPLEPLLTVIGQVSQVLKGRIIVTLTYLPLVYGMTMAWHLEGAAAAAVVAGLIMLGVCLRPVVVWFRRMAPGRRPTGMVKGEAVPATVPPVPEKGTGT</sequence>